<sequence length="221" mass="24524">MCSIIKESEICCLQGCGRGSFWCPRVQRNNPATERHHVLAHGQNHQHLRVSWRRRAQDAAGTNANDLTIVIGAAIVGAAGLIVVDLNCAYCVALLQVQRETRKSLILILARKSNQVSTRTIGIKSDLCQSILTDRSLFRPERRQKEGITKVILSAVSSPKKRPVSQPVHLPIAFQPDPILPKESTPKLIFEDAFGPAEHTEMAFRTSDIIQMYQPQRGLSG</sequence>
<protein>
    <submittedName>
        <fullName evidence="1">Uncharacterized protein</fullName>
    </submittedName>
</protein>
<evidence type="ECO:0000313" key="2">
    <source>
        <dbReference type="Proteomes" id="UP001054945"/>
    </source>
</evidence>
<gene>
    <name evidence="1" type="primary">AVEN_143309_1</name>
    <name evidence="1" type="ORF">CEXT_627081</name>
</gene>
<comment type="caution">
    <text evidence="1">The sequence shown here is derived from an EMBL/GenBank/DDBJ whole genome shotgun (WGS) entry which is preliminary data.</text>
</comment>
<organism evidence="1 2">
    <name type="scientific">Caerostris extrusa</name>
    <name type="common">Bark spider</name>
    <name type="synonym">Caerostris bankana</name>
    <dbReference type="NCBI Taxonomy" id="172846"/>
    <lineage>
        <taxon>Eukaryota</taxon>
        <taxon>Metazoa</taxon>
        <taxon>Ecdysozoa</taxon>
        <taxon>Arthropoda</taxon>
        <taxon>Chelicerata</taxon>
        <taxon>Arachnida</taxon>
        <taxon>Araneae</taxon>
        <taxon>Araneomorphae</taxon>
        <taxon>Entelegynae</taxon>
        <taxon>Araneoidea</taxon>
        <taxon>Araneidae</taxon>
        <taxon>Caerostris</taxon>
    </lineage>
</organism>
<reference evidence="1 2" key="1">
    <citation type="submission" date="2021-06" db="EMBL/GenBank/DDBJ databases">
        <title>Caerostris extrusa draft genome.</title>
        <authorList>
            <person name="Kono N."/>
            <person name="Arakawa K."/>
        </authorList>
    </citation>
    <scope>NUCLEOTIDE SEQUENCE [LARGE SCALE GENOMIC DNA]</scope>
</reference>
<evidence type="ECO:0000313" key="1">
    <source>
        <dbReference type="EMBL" id="GIY11801.1"/>
    </source>
</evidence>
<dbReference type="AlphaFoldDB" id="A0AAV4QUN1"/>
<dbReference type="Proteomes" id="UP001054945">
    <property type="component" value="Unassembled WGS sequence"/>
</dbReference>
<name>A0AAV4QUN1_CAEEX</name>
<proteinExistence type="predicted"/>
<dbReference type="EMBL" id="BPLR01006699">
    <property type="protein sequence ID" value="GIY11801.1"/>
    <property type="molecule type" value="Genomic_DNA"/>
</dbReference>
<accession>A0AAV4QUN1</accession>
<keyword evidence="2" id="KW-1185">Reference proteome</keyword>